<evidence type="ECO:0000256" key="4">
    <source>
        <dbReference type="ARBA" id="ARBA00024746"/>
    </source>
</evidence>
<keyword evidence="8" id="KW-0282">Flagellum</keyword>
<comment type="function">
    <text evidence="4 5">Required for flagellar hook formation. May act as a scaffolding protein.</text>
</comment>
<evidence type="ECO:0000256" key="5">
    <source>
        <dbReference type="RuleBase" id="RU362076"/>
    </source>
</evidence>
<dbReference type="InterPro" id="IPR025965">
    <property type="entry name" value="FlgD/Vpr_Ig-like"/>
</dbReference>
<proteinExistence type="inferred from homology"/>
<dbReference type="Gene3D" id="2.60.40.4070">
    <property type="match status" value="1"/>
</dbReference>
<evidence type="ECO:0000259" key="6">
    <source>
        <dbReference type="Pfam" id="PF13860"/>
    </source>
</evidence>
<dbReference type="OrthoDB" id="9785233at2"/>
<feature type="domain" description="FlgD/Vpr Ig-like" evidence="6">
    <location>
        <begin position="105"/>
        <end position="175"/>
    </location>
</feature>
<organism evidence="8 9">
    <name type="scientific">Oceanibaculum indicum</name>
    <dbReference type="NCBI Taxonomy" id="526216"/>
    <lineage>
        <taxon>Bacteria</taxon>
        <taxon>Pseudomonadati</taxon>
        <taxon>Pseudomonadota</taxon>
        <taxon>Alphaproteobacteria</taxon>
        <taxon>Rhodospirillales</taxon>
        <taxon>Oceanibaculaceae</taxon>
        <taxon>Oceanibaculum</taxon>
    </lineage>
</organism>
<dbReference type="Pfam" id="PF03963">
    <property type="entry name" value="FlgD"/>
    <property type="match status" value="1"/>
</dbReference>
<evidence type="ECO:0000313" key="8">
    <source>
        <dbReference type="EMBL" id="RKQ73796.1"/>
    </source>
</evidence>
<evidence type="ECO:0000256" key="3">
    <source>
        <dbReference type="ARBA" id="ARBA00022795"/>
    </source>
</evidence>
<dbReference type="Gene3D" id="2.30.30.910">
    <property type="match status" value="1"/>
</dbReference>
<gene>
    <name evidence="8" type="ORF">BCL74_1587</name>
</gene>
<evidence type="ECO:0000256" key="2">
    <source>
        <dbReference type="ARBA" id="ARBA00016013"/>
    </source>
</evidence>
<evidence type="ECO:0000259" key="7">
    <source>
        <dbReference type="Pfam" id="PF13861"/>
    </source>
</evidence>
<comment type="caution">
    <text evidence="8">The sequence shown here is derived from an EMBL/GenBank/DDBJ whole genome shotgun (WGS) entry which is preliminary data.</text>
</comment>
<feature type="domain" description="FlgD Tudor-like" evidence="7">
    <location>
        <begin position="87"/>
        <end position="218"/>
    </location>
</feature>
<sequence>MAVDGVSGTSTTTATRDSSISQAQLADNFDTFLTLLTTQLRNQDPLNPMDTHEFTNQLVLFSGVEQQIRQNQNLESLIALQVVGEQASAMTYIGKYVTAESQIAALQEGEANWTYVLPEGAISNTLRVVDSEGNVVRTLDGEYEAGRHDFTWDGKDDAGNPLPDGAYALRVSALDRDGKAVSAAIGMTSRVTGVSKDPDGLGPVLSLGDGLNILLDKVISVKESAA</sequence>
<dbReference type="RefSeq" id="WP_008945964.1">
    <property type="nucleotide sequence ID" value="NZ_RBIG01000001.1"/>
</dbReference>
<keyword evidence="8" id="KW-0966">Cell projection</keyword>
<dbReference type="Pfam" id="PF13860">
    <property type="entry name" value="FlgD_ig"/>
    <property type="match status" value="1"/>
</dbReference>
<evidence type="ECO:0000256" key="1">
    <source>
        <dbReference type="ARBA" id="ARBA00010577"/>
    </source>
</evidence>
<dbReference type="InterPro" id="IPR005648">
    <property type="entry name" value="FlgD"/>
</dbReference>
<comment type="similarity">
    <text evidence="1 5">Belongs to the FlgD family.</text>
</comment>
<evidence type="ECO:0000313" key="9">
    <source>
        <dbReference type="Proteomes" id="UP000277424"/>
    </source>
</evidence>
<dbReference type="AlphaFoldDB" id="A0A420WSG6"/>
<dbReference type="Proteomes" id="UP000277424">
    <property type="component" value="Unassembled WGS sequence"/>
</dbReference>
<dbReference type="EMBL" id="RBIG01000001">
    <property type="protein sequence ID" value="RKQ73796.1"/>
    <property type="molecule type" value="Genomic_DNA"/>
</dbReference>
<protein>
    <recommendedName>
        <fullName evidence="2 5">Basal-body rod modification protein FlgD</fullName>
    </recommendedName>
</protein>
<accession>A0A420WSG6</accession>
<dbReference type="GO" id="GO:0044781">
    <property type="term" value="P:bacterial-type flagellum organization"/>
    <property type="evidence" value="ECO:0007669"/>
    <property type="project" value="UniProtKB-UniRule"/>
</dbReference>
<keyword evidence="8" id="KW-0969">Cilium</keyword>
<dbReference type="InterPro" id="IPR025963">
    <property type="entry name" value="FLgD_Tudor"/>
</dbReference>
<name>A0A420WSG6_9PROT</name>
<dbReference type="Pfam" id="PF13861">
    <property type="entry name" value="FLgD_tudor"/>
    <property type="match status" value="1"/>
</dbReference>
<reference evidence="8 9" key="1">
    <citation type="submission" date="2018-10" db="EMBL/GenBank/DDBJ databases">
        <title>Comparative analysis of microorganisms from saline springs in Andes Mountain Range, Colombia.</title>
        <authorList>
            <person name="Rubin E."/>
        </authorList>
    </citation>
    <scope>NUCLEOTIDE SEQUENCE [LARGE SCALE GENOMIC DNA]</scope>
    <source>
        <strain evidence="8 9">USBA 36</strain>
    </source>
</reference>
<keyword evidence="3 5" id="KW-1005">Bacterial flagellum biogenesis</keyword>